<dbReference type="SUPFAM" id="SSF140869">
    <property type="entry name" value="GUN4-like"/>
    <property type="match status" value="1"/>
</dbReference>
<proteinExistence type="predicted"/>
<evidence type="ECO:0000313" key="3">
    <source>
        <dbReference type="EMBL" id="OUS45276.1"/>
    </source>
</evidence>
<evidence type="ECO:0000256" key="1">
    <source>
        <dbReference type="SAM" id="MobiDB-lite"/>
    </source>
</evidence>
<dbReference type="Proteomes" id="UP000195557">
    <property type="component" value="Unassembled WGS sequence"/>
</dbReference>
<dbReference type="InterPro" id="IPR037215">
    <property type="entry name" value="GUN4-like_sf"/>
</dbReference>
<dbReference type="PANTHER" id="PTHR34800:SF1">
    <property type="entry name" value="TETRAPYRROLE-BINDING PROTEIN, CHLOROPLASTIC"/>
    <property type="match status" value="1"/>
</dbReference>
<organism evidence="3">
    <name type="scientific">Ostreococcus tauri</name>
    <name type="common">Marine green alga</name>
    <dbReference type="NCBI Taxonomy" id="70448"/>
    <lineage>
        <taxon>Eukaryota</taxon>
        <taxon>Viridiplantae</taxon>
        <taxon>Chlorophyta</taxon>
        <taxon>Mamiellophyceae</taxon>
        <taxon>Mamiellales</taxon>
        <taxon>Bathycoccaceae</taxon>
        <taxon>Ostreococcus</taxon>
    </lineage>
</organism>
<dbReference type="GO" id="GO:0046906">
    <property type="term" value="F:tetrapyrrole binding"/>
    <property type="evidence" value="ECO:0007669"/>
    <property type="project" value="TreeGrafter"/>
</dbReference>
<feature type="region of interest" description="Disordered" evidence="1">
    <location>
        <begin position="1"/>
        <end position="58"/>
    </location>
</feature>
<protein>
    <recommendedName>
        <fullName evidence="2">GUN4-like domain-containing protein</fullName>
    </recommendedName>
</protein>
<dbReference type="InterPro" id="IPR008629">
    <property type="entry name" value="GUN4-like"/>
</dbReference>
<dbReference type="EMBL" id="KZ155790">
    <property type="protein sequence ID" value="OUS45276.1"/>
    <property type="molecule type" value="Genomic_DNA"/>
</dbReference>
<dbReference type="GO" id="GO:0009507">
    <property type="term" value="C:chloroplast"/>
    <property type="evidence" value="ECO:0007669"/>
    <property type="project" value="TreeGrafter"/>
</dbReference>
<feature type="compositionally biased region" description="Basic residues" evidence="1">
    <location>
        <begin position="20"/>
        <end position="32"/>
    </location>
</feature>
<dbReference type="Pfam" id="PF05419">
    <property type="entry name" value="GUN4"/>
    <property type="match status" value="1"/>
</dbReference>
<dbReference type="Gene3D" id="1.25.40.620">
    <property type="match status" value="1"/>
</dbReference>
<dbReference type="AlphaFoldDB" id="A0A1Y5I719"/>
<dbReference type="CDD" id="cd16383">
    <property type="entry name" value="GUN4"/>
    <property type="match status" value="1"/>
</dbReference>
<dbReference type="eggNOG" id="ENOG502QWGS">
    <property type="taxonomic scope" value="Eukaryota"/>
</dbReference>
<evidence type="ECO:0000259" key="2">
    <source>
        <dbReference type="Pfam" id="PF05419"/>
    </source>
</evidence>
<reference evidence="3" key="1">
    <citation type="submission" date="2017-04" db="EMBL/GenBank/DDBJ databases">
        <title>Population genomics of picophytoplankton unveils novel chromosome hypervariability.</title>
        <authorList>
            <consortium name="DOE Joint Genome Institute"/>
            <person name="Blanc-Mathieu R."/>
            <person name="Krasovec M."/>
            <person name="Hebrard M."/>
            <person name="Yau S."/>
            <person name="Desgranges E."/>
            <person name="Martin J."/>
            <person name="Schackwitz W."/>
            <person name="Kuo A."/>
            <person name="Salin G."/>
            <person name="Donnadieu C."/>
            <person name="Desdevises Y."/>
            <person name="Sanchez-Ferandin S."/>
            <person name="Moreau H."/>
            <person name="Rivals E."/>
            <person name="Grigoriev I.V."/>
            <person name="Grimsley N."/>
            <person name="Eyre-Walker A."/>
            <person name="Piganeau G."/>
        </authorList>
    </citation>
    <scope>NUCLEOTIDE SEQUENCE [LARGE SCALE GENOMIC DNA]</scope>
    <source>
        <strain evidence="3">RCC 1115</strain>
    </source>
</reference>
<sequence length="258" mass="29198">MENPPRPSSRPSAGDVPHGCHARTAPRRRSRGRAGVGDAGAEARRATLSTQTDETRDAAREQIGVDYEPFRALLEAGEWEKADDEHRRLMCVLAGEEAEDREWVYFTEVDNMPVTDLRTIDALWKYYSNGRFGFSVQRKIWIGQKRQWAKFFKKIDWTTGENGDYRKFPQEFQWRADAAQGHMPLTNALRGTQLLAALLEHPAFGPGLPERTSEGSFYEGTASRETPVRFEMPTVGGVLDVAVRFGKFGVLFAQELMK</sequence>
<feature type="domain" description="GUN4-like" evidence="2">
    <location>
        <begin position="62"/>
        <end position="202"/>
    </location>
</feature>
<accession>A0A1Y5I719</accession>
<dbReference type="Gene3D" id="1.10.10.1770">
    <property type="entry name" value="Gun4-like"/>
    <property type="match status" value="1"/>
</dbReference>
<dbReference type="GO" id="GO:0010019">
    <property type="term" value="P:chloroplast-nucleus signaling pathway"/>
    <property type="evidence" value="ECO:0007669"/>
    <property type="project" value="TreeGrafter"/>
</dbReference>
<gene>
    <name evidence="3" type="ORF">BE221DRAFT_206328</name>
</gene>
<dbReference type="PANTHER" id="PTHR34800">
    <property type="entry name" value="TETRAPYRROLE-BINDING PROTEIN, CHLOROPLASTIC"/>
    <property type="match status" value="1"/>
</dbReference>
<name>A0A1Y5I719_OSTTA</name>